<reference evidence="2 3" key="1">
    <citation type="journal article" date="2019" name="Sci. Rep.">
        <title>Orb-weaving spider Araneus ventricosus genome elucidates the spidroin gene catalogue.</title>
        <authorList>
            <person name="Kono N."/>
            <person name="Nakamura H."/>
            <person name="Ohtoshi R."/>
            <person name="Moran D.A.P."/>
            <person name="Shinohara A."/>
            <person name="Yoshida Y."/>
            <person name="Fujiwara M."/>
            <person name="Mori M."/>
            <person name="Tomita M."/>
            <person name="Arakawa K."/>
        </authorList>
    </citation>
    <scope>NUCLEOTIDE SEQUENCE [LARGE SCALE GENOMIC DNA]</scope>
</reference>
<keyword evidence="3" id="KW-1185">Reference proteome</keyword>
<organism evidence="2 3">
    <name type="scientific">Araneus ventricosus</name>
    <name type="common">Orbweaver spider</name>
    <name type="synonym">Epeira ventricosa</name>
    <dbReference type="NCBI Taxonomy" id="182803"/>
    <lineage>
        <taxon>Eukaryota</taxon>
        <taxon>Metazoa</taxon>
        <taxon>Ecdysozoa</taxon>
        <taxon>Arthropoda</taxon>
        <taxon>Chelicerata</taxon>
        <taxon>Arachnida</taxon>
        <taxon>Araneae</taxon>
        <taxon>Araneomorphae</taxon>
        <taxon>Entelegynae</taxon>
        <taxon>Araneoidea</taxon>
        <taxon>Araneidae</taxon>
        <taxon>Araneus</taxon>
    </lineage>
</organism>
<evidence type="ECO:0000313" key="3">
    <source>
        <dbReference type="Proteomes" id="UP000499080"/>
    </source>
</evidence>
<sequence length="98" mass="11021">MTILQLATFPTSTQQKSEDGYHHVFGNRPRSTAETRSGFQTPESSVLQAQTLPLATVVFGIVVEPVQRTERVLSRELRSRSSNRFVVPKSRLTRHAIV</sequence>
<dbReference type="AlphaFoldDB" id="A0A4Y2WPK9"/>
<feature type="region of interest" description="Disordered" evidence="1">
    <location>
        <begin position="1"/>
        <end position="44"/>
    </location>
</feature>
<evidence type="ECO:0000313" key="2">
    <source>
        <dbReference type="EMBL" id="GBO39443.1"/>
    </source>
</evidence>
<dbReference type="Proteomes" id="UP000499080">
    <property type="component" value="Unassembled WGS sequence"/>
</dbReference>
<dbReference type="EMBL" id="BGPR01064476">
    <property type="protein sequence ID" value="GBO39443.1"/>
    <property type="molecule type" value="Genomic_DNA"/>
</dbReference>
<comment type="caution">
    <text evidence="2">The sequence shown here is derived from an EMBL/GenBank/DDBJ whole genome shotgun (WGS) entry which is preliminary data.</text>
</comment>
<protein>
    <submittedName>
        <fullName evidence="2">Uncharacterized protein</fullName>
    </submittedName>
</protein>
<name>A0A4Y2WPK9_ARAVE</name>
<feature type="compositionally biased region" description="Polar residues" evidence="1">
    <location>
        <begin position="29"/>
        <end position="44"/>
    </location>
</feature>
<evidence type="ECO:0000256" key="1">
    <source>
        <dbReference type="SAM" id="MobiDB-lite"/>
    </source>
</evidence>
<accession>A0A4Y2WPK9</accession>
<gene>
    <name evidence="2" type="ORF">AVEN_138111_1</name>
</gene>
<proteinExistence type="predicted"/>